<dbReference type="Proteomes" id="UP000326532">
    <property type="component" value="Unassembled WGS sequence"/>
</dbReference>
<name>A0A5N6D7Y7_ASPPA</name>
<dbReference type="GO" id="GO:0016787">
    <property type="term" value="F:hydrolase activity"/>
    <property type="evidence" value="ECO:0007669"/>
    <property type="project" value="UniProtKB-KW"/>
</dbReference>
<accession>A0A5N6D7Y7</accession>
<protein>
    <submittedName>
        <fullName evidence="3">Serine hydrolase FSH</fullName>
    </submittedName>
</protein>
<dbReference type="OMA" id="PYSCWVS"/>
<organism evidence="3 4">
    <name type="scientific">Aspergillus parasiticus</name>
    <dbReference type="NCBI Taxonomy" id="5067"/>
    <lineage>
        <taxon>Eukaryota</taxon>
        <taxon>Fungi</taxon>
        <taxon>Dikarya</taxon>
        <taxon>Ascomycota</taxon>
        <taxon>Pezizomycotina</taxon>
        <taxon>Eurotiomycetes</taxon>
        <taxon>Eurotiomycetidae</taxon>
        <taxon>Eurotiales</taxon>
        <taxon>Aspergillaceae</taxon>
        <taxon>Aspergillus</taxon>
        <taxon>Aspergillus subgen. Circumdati</taxon>
    </lineage>
</organism>
<dbReference type="InterPro" id="IPR050593">
    <property type="entry name" value="LovG"/>
</dbReference>
<dbReference type="InterPro" id="IPR029058">
    <property type="entry name" value="AB_hydrolase_fold"/>
</dbReference>
<reference evidence="3 4" key="1">
    <citation type="submission" date="2019-04" db="EMBL/GenBank/DDBJ databases">
        <title>Fungal friends and foes A comparative genomics study of 23 Aspergillus species from section Flavi.</title>
        <authorList>
            <consortium name="DOE Joint Genome Institute"/>
            <person name="Kjaerbolling I."/>
            <person name="Vesth T.C."/>
            <person name="Frisvad J.C."/>
            <person name="Nybo J.L."/>
            <person name="Theobald S."/>
            <person name="Kildgaard S."/>
            <person name="Petersen T.I."/>
            <person name="Kuo A."/>
            <person name="Sato A."/>
            <person name="Lyhne E.K."/>
            <person name="Kogle M.E."/>
            <person name="Wiebenga A."/>
            <person name="Kun R.S."/>
            <person name="Lubbers R.J."/>
            <person name="Makela M.R."/>
            <person name="Barry K."/>
            <person name="Chovatia M."/>
            <person name="Clum A."/>
            <person name="Daum C."/>
            <person name="Haridas S."/>
            <person name="He G."/>
            <person name="LaButti K."/>
            <person name="Lipzen A."/>
            <person name="Mondo S."/>
            <person name="Pangilinan J."/>
            <person name="Riley R."/>
            <person name="Salamov A."/>
            <person name="Simmons B.A."/>
            <person name="Magnuson J.K."/>
            <person name="Henrissat B."/>
            <person name="Mortensen U.H."/>
            <person name="Larsen T.O."/>
            <person name="De vries R.P."/>
            <person name="Grigoriev I.V."/>
            <person name="Machida M."/>
            <person name="Baker S.E."/>
            <person name="Andersen M.R."/>
        </authorList>
    </citation>
    <scope>NUCLEOTIDE SEQUENCE [LARGE SCALE GENOMIC DNA]</scope>
    <source>
        <strain evidence="3 4">CBS 117618</strain>
    </source>
</reference>
<sequence>MNKSLPRIACFHGGGSSAAIYEIQCSFLTALLAHEFQFEFFEGPFDSIAGPGILPAFGGFEPYKSWFAKGESNGHNWTEQDSLEWVWTMMEERRAGQGGEWVGVMGFSEGTRIASGLLLDQQRREKLGLRPAVPSIQLRFGVLCMGGGPPMAAHFDYVSAGTTTNDHRVIRIPTLHMHGLRDKFLALGRDQYNTYFDPSRAFLFEVDYHHAMPWLEKESLALAQRIQSLHKNTQASR</sequence>
<dbReference type="VEuPathDB" id="FungiDB:BDV34DRAFT_216394"/>
<dbReference type="SUPFAM" id="SSF53474">
    <property type="entry name" value="alpha/beta-Hydrolases"/>
    <property type="match status" value="1"/>
</dbReference>
<dbReference type="GO" id="GO:0005737">
    <property type="term" value="C:cytoplasm"/>
    <property type="evidence" value="ECO:0007669"/>
    <property type="project" value="TreeGrafter"/>
</dbReference>
<dbReference type="PANTHER" id="PTHR48070">
    <property type="entry name" value="ESTERASE OVCA2"/>
    <property type="match status" value="1"/>
</dbReference>
<evidence type="ECO:0000313" key="3">
    <source>
        <dbReference type="EMBL" id="KAB8201344.1"/>
    </source>
</evidence>
<evidence type="ECO:0000259" key="2">
    <source>
        <dbReference type="Pfam" id="PF03959"/>
    </source>
</evidence>
<dbReference type="PANTHER" id="PTHR48070:SF1">
    <property type="entry name" value="SERINE HYDROLASE FSH DOMAIN-CONTAINING PROTEIN"/>
    <property type="match status" value="1"/>
</dbReference>
<keyword evidence="4" id="KW-1185">Reference proteome</keyword>
<dbReference type="EMBL" id="ML735022">
    <property type="protein sequence ID" value="KAB8201344.1"/>
    <property type="molecule type" value="Genomic_DNA"/>
</dbReference>
<feature type="domain" description="Serine hydrolase" evidence="2">
    <location>
        <begin position="5"/>
        <end position="192"/>
    </location>
</feature>
<dbReference type="Gene3D" id="3.40.50.1820">
    <property type="entry name" value="alpha/beta hydrolase"/>
    <property type="match status" value="1"/>
</dbReference>
<evidence type="ECO:0000313" key="4">
    <source>
        <dbReference type="Proteomes" id="UP000326532"/>
    </source>
</evidence>
<evidence type="ECO:0000256" key="1">
    <source>
        <dbReference type="ARBA" id="ARBA00022801"/>
    </source>
</evidence>
<proteinExistence type="predicted"/>
<dbReference type="AlphaFoldDB" id="A0A5N6D7Y7"/>
<dbReference type="GO" id="GO:0044550">
    <property type="term" value="P:secondary metabolite biosynthetic process"/>
    <property type="evidence" value="ECO:0007669"/>
    <property type="project" value="TreeGrafter"/>
</dbReference>
<dbReference type="InterPro" id="IPR005645">
    <property type="entry name" value="FSH-like_dom"/>
</dbReference>
<keyword evidence="1 3" id="KW-0378">Hydrolase</keyword>
<gene>
    <name evidence="3" type="ORF">BDV34DRAFT_216394</name>
</gene>
<dbReference type="GO" id="GO:0005634">
    <property type="term" value="C:nucleus"/>
    <property type="evidence" value="ECO:0007669"/>
    <property type="project" value="TreeGrafter"/>
</dbReference>
<dbReference type="Pfam" id="PF03959">
    <property type="entry name" value="FSH1"/>
    <property type="match status" value="1"/>
</dbReference>